<dbReference type="AlphaFoldDB" id="A0A519BQ84"/>
<feature type="transmembrane region" description="Helical" evidence="1">
    <location>
        <begin position="325"/>
        <end position="348"/>
    </location>
</feature>
<feature type="domain" description="Glycosyltransferase 2-like" evidence="2">
    <location>
        <begin position="37"/>
        <end position="154"/>
    </location>
</feature>
<dbReference type="Gene3D" id="3.90.550.10">
    <property type="entry name" value="Spore Coat Polysaccharide Biosynthesis Protein SpsA, Chain A"/>
    <property type="match status" value="1"/>
</dbReference>
<gene>
    <name evidence="3" type="ORF">EVG15_00330</name>
</gene>
<keyword evidence="3" id="KW-0808">Transferase</keyword>
<keyword evidence="1" id="KW-0812">Transmembrane</keyword>
<name>A0A519BQ84_9DELT</name>
<dbReference type="InterPro" id="IPR029044">
    <property type="entry name" value="Nucleotide-diphossugar_trans"/>
</dbReference>
<feature type="transmembrane region" description="Helical" evidence="1">
    <location>
        <begin position="292"/>
        <end position="313"/>
    </location>
</feature>
<sequence>MNTVKYNNNDNNIRDHIINNNGNISESKYCPPAIFVSIIIPLQDMNDYLLETLDYIFKMDFKNFEVIILPDSKLKLNYPNTTIIATGKISPAKKRDIGAKYSKGNILAFIDDDAYPDKMWLTNALPYFNDENVGAIGGPAITPKNDGFWQKVSGGVFLSKLGGGNPARYYPIGSIKEVDDWPSVNLLIKKDVFNKVKGFNSEYWPGEDTKLCLDVINEGEKIIYAPNVIVYHHRRSGLLKHLRQVGNYGLHRGYFAKKYPKNSFKLYYFFPTFLVFYFILFLMFAITDKNSLLPFSVGLLIYILALCCAFFDINKKVKNFKISLFSVYYIFLTHIWYGIRFFYGFFILKDLKSKLSR</sequence>
<keyword evidence="1" id="KW-0472">Membrane</keyword>
<dbReference type="SUPFAM" id="SSF53448">
    <property type="entry name" value="Nucleotide-diphospho-sugar transferases"/>
    <property type="match status" value="1"/>
</dbReference>
<feature type="transmembrane region" description="Helical" evidence="1">
    <location>
        <begin position="266"/>
        <end position="286"/>
    </location>
</feature>
<evidence type="ECO:0000313" key="3">
    <source>
        <dbReference type="EMBL" id="RZD19369.1"/>
    </source>
</evidence>
<dbReference type="PANTHER" id="PTHR43685">
    <property type="entry name" value="GLYCOSYLTRANSFERASE"/>
    <property type="match status" value="1"/>
</dbReference>
<dbReference type="Proteomes" id="UP000319296">
    <property type="component" value="Unassembled WGS sequence"/>
</dbReference>
<accession>A0A519BQ84</accession>
<dbReference type="GO" id="GO:0016740">
    <property type="term" value="F:transferase activity"/>
    <property type="evidence" value="ECO:0007669"/>
    <property type="project" value="UniProtKB-KW"/>
</dbReference>
<organism evidence="3 4">
    <name type="scientific">Candidatus Acididesulfobacter diazotrophicus</name>
    <dbReference type="NCBI Taxonomy" id="2597226"/>
    <lineage>
        <taxon>Bacteria</taxon>
        <taxon>Deltaproteobacteria</taxon>
        <taxon>Candidatus Acidulodesulfobacterales</taxon>
        <taxon>Candidatus Acididesulfobacter</taxon>
    </lineage>
</organism>
<dbReference type="Pfam" id="PF00535">
    <property type="entry name" value="Glycos_transf_2"/>
    <property type="match status" value="1"/>
</dbReference>
<dbReference type="PANTHER" id="PTHR43685:SF2">
    <property type="entry name" value="GLYCOSYLTRANSFERASE 2-LIKE DOMAIN-CONTAINING PROTEIN"/>
    <property type="match status" value="1"/>
</dbReference>
<dbReference type="InterPro" id="IPR050834">
    <property type="entry name" value="Glycosyltransf_2"/>
</dbReference>
<comment type="caution">
    <text evidence="3">The sequence shown here is derived from an EMBL/GenBank/DDBJ whole genome shotgun (WGS) entry which is preliminary data.</text>
</comment>
<proteinExistence type="predicted"/>
<evidence type="ECO:0000259" key="2">
    <source>
        <dbReference type="Pfam" id="PF00535"/>
    </source>
</evidence>
<evidence type="ECO:0000313" key="4">
    <source>
        <dbReference type="Proteomes" id="UP000319296"/>
    </source>
</evidence>
<evidence type="ECO:0000256" key="1">
    <source>
        <dbReference type="SAM" id="Phobius"/>
    </source>
</evidence>
<dbReference type="InterPro" id="IPR001173">
    <property type="entry name" value="Glyco_trans_2-like"/>
</dbReference>
<dbReference type="EMBL" id="SGBB01000001">
    <property type="protein sequence ID" value="RZD19369.1"/>
    <property type="molecule type" value="Genomic_DNA"/>
</dbReference>
<protein>
    <submittedName>
        <fullName evidence="3">Glycosyltransferase</fullName>
    </submittedName>
</protein>
<reference evidence="3 4" key="1">
    <citation type="journal article" date="2019" name="ISME J.">
        <title>Insights into ecological role of a new deltaproteobacterial order Candidatus Acidulodesulfobacterales by metagenomics and metatranscriptomics.</title>
        <authorList>
            <person name="Tan S."/>
            <person name="Liu J."/>
            <person name="Fang Y."/>
            <person name="Hedlund B.P."/>
            <person name="Lian Z.H."/>
            <person name="Huang L.Y."/>
            <person name="Li J.T."/>
            <person name="Huang L.N."/>
            <person name="Li W.J."/>
            <person name="Jiang H.C."/>
            <person name="Dong H.L."/>
            <person name="Shu W.S."/>
        </authorList>
    </citation>
    <scope>NUCLEOTIDE SEQUENCE [LARGE SCALE GENOMIC DNA]</scope>
    <source>
        <strain evidence="3">AP1</strain>
    </source>
</reference>
<keyword evidence="1" id="KW-1133">Transmembrane helix</keyword>